<dbReference type="GO" id="GO:0006355">
    <property type="term" value="P:regulation of DNA-templated transcription"/>
    <property type="evidence" value="ECO:0000318"/>
    <property type="project" value="GO_Central"/>
</dbReference>
<dbReference type="GO" id="GO:0000976">
    <property type="term" value="F:transcription cis-regulatory region binding"/>
    <property type="evidence" value="ECO:0000318"/>
    <property type="project" value="GO_Central"/>
</dbReference>
<dbReference type="SMR" id="A0A067G0T9"/>
<dbReference type="Pfam" id="PF00808">
    <property type="entry name" value="CBFD_NFYB_HMF"/>
    <property type="match status" value="1"/>
</dbReference>
<evidence type="ECO:0000256" key="1">
    <source>
        <dbReference type="ARBA" id="ARBA00004123"/>
    </source>
</evidence>
<evidence type="ECO:0000256" key="2">
    <source>
        <dbReference type="ARBA" id="ARBA00023242"/>
    </source>
</evidence>
<feature type="compositionally biased region" description="Basic and acidic residues" evidence="3">
    <location>
        <begin position="71"/>
        <end position="83"/>
    </location>
</feature>
<sequence>MASSKKRKEEKAKLKNAETRKKAKPSPKKPKQSNKKTAIQNGTVSESKDEVVVTPASSSINDSQQDSETEQEGRSQEQEATNEKKKKPNKNGKKIERDDDDEVSKVCNFPMGRIKRIFKTQSSDIGITGEAVFLVNKATDKFLEQFCEDAYECCAKDRKKSLAYKHLAAVVSEQSKYDFLSDYVPEKIKAEDALAQRELAEGGEG</sequence>
<dbReference type="STRING" id="2711.A0A067G0T9"/>
<keyword evidence="2" id="KW-0539">Nucleus</keyword>
<dbReference type="PANTHER" id="PTHR10252">
    <property type="entry name" value="HISTONE-LIKE TRANSCRIPTION FACTOR CCAAT-RELATED"/>
    <property type="match status" value="1"/>
</dbReference>
<name>A0A067G0T9_CITSI</name>
<dbReference type="Proteomes" id="UP000027120">
    <property type="component" value="Unassembled WGS sequence"/>
</dbReference>
<dbReference type="SUPFAM" id="SSF47113">
    <property type="entry name" value="Histone-fold"/>
    <property type="match status" value="1"/>
</dbReference>
<evidence type="ECO:0000256" key="3">
    <source>
        <dbReference type="SAM" id="MobiDB-lite"/>
    </source>
</evidence>
<dbReference type="eggNOG" id="KOG1657">
    <property type="taxonomic scope" value="Eukaryota"/>
</dbReference>
<comment type="subcellular location">
    <subcellularLocation>
        <location evidence="1">Nucleus</location>
    </subcellularLocation>
</comment>
<protein>
    <recommendedName>
        <fullName evidence="4">Transcription factor CBF/NF-Y/archaeal histone domain-containing protein</fullName>
    </recommendedName>
</protein>
<feature type="compositionally biased region" description="Polar residues" evidence="3">
    <location>
        <begin position="55"/>
        <end position="64"/>
    </location>
</feature>
<feature type="compositionally biased region" description="Basic and acidic residues" evidence="3">
    <location>
        <begin position="7"/>
        <end position="20"/>
    </location>
</feature>
<gene>
    <name evidence="5" type="ORF">CISIN_1g028727mg</name>
</gene>
<dbReference type="InterPro" id="IPR050568">
    <property type="entry name" value="Transcr_DNA_Rep_Reg"/>
</dbReference>
<accession>A0A067G0T9</accession>
<proteinExistence type="predicted"/>
<keyword evidence="6" id="KW-1185">Reference proteome</keyword>
<feature type="region of interest" description="Disordered" evidence="3">
    <location>
        <begin position="1"/>
        <end position="102"/>
    </location>
</feature>
<reference evidence="5 6" key="1">
    <citation type="submission" date="2014-04" db="EMBL/GenBank/DDBJ databases">
        <authorList>
            <consortium name="International Citrus Genome Consortium"/>
            <person name="Gmitter F."/>
            <person name="Chen C."/>
            <person name="Farmerie W."/>
            <person name="Harkins T."/>
            <person name="Desany B."/>
            <person name="Mohiuddin M."/>
            <person name="Kodira C."/>
            <person name="Borodovsky M."/>
            <person name="Lomsadze A."/>
            <person name="Burns P."/>
            <person name="Jenkins J."/>
            <person name="Prochnik S."/>
            <person name="Shu S."/>
            <person name="Chapman J."/>
            <person name="Pitluck S."/>
            <person name="Schmutz J."/>
            <person name="Rokhsar D."/>
        </authorList>
    </citation>
    <scope>NUCLEOTIDE SEQUENCE</scope>
</reference>
<evidence type="ECO:0000259" key="4">
    <source>
        <dbReference type="Pfam" id="PF00808"/>
    </source>
</evidence>
<evidence type="ECO:0000313" key="6">
    <source>
        <dbReference type="Proteomes" id="UP000027120"/>
    </source>
</evidence>
<dbReference type="EMBL" id="KK784886">
    <property type="protein sequence ID" value="KDO73219.1"/>
    <property type="molecule type" value="Genomic_DNA"/>
</dbReference>
<feature type="compositionally biased region" description="Basic residues" evidence="3">
    <location>
        <begin position="21"/>
        <end position="34"/>
    </location>
</feature>
<feature type="domain" description="Transcription factor CBF/NF-Y/archaeal histone" evidence="4">
    <location>
        <begin position="108"/>
        <end position="171"/>
    </location>
</feature>
<dbReference type="GO" id="GO:0046982">
    <property type="term" value="F:protein heterodimerization activity"/>
    <property type="evidence" value="ECO:0007669"/>
    <property type="project" value="InterPro"/>
</dbReference>
<dbReference type="PaxDb" id="2711-XP_006488121.1"/>
<evidence type="ECO:0000313" key="5">
    <source>
        <dbReference type="EMBL" id="KDO73219.1"/>
    </source>
</evidence>
<dbReference type="InterPro" id="IPR003958">
    <property type="entry name" value="CBFA_NFYB_domain"/>
</dbReference>
<dbReference type="GO" id="GO:0005634">
    <property type="term" value="C:nucleus"/>
    <property type="evidence" value="ECO:0000318"/>
    <property type="project" value="GO_Central"/>
</dbReference>
<dbReference type="AlphaFoldDB" id="A0A067G0T9"/>
<dbReference type="Gene3D" id="1.10.20.10">
    <property type="entry name" value="Histone, subunit A"/>
    <property type="match status" value="1"/>
</dbReference>
<dbReference type="PANTHER" id="PTHR10252:SF93">
    <property type="entry name" value="DNA POLYMERASE II SUBUNIT B3-1"/>
    <property type="match status" value="1"/>
</dbReference>
<organism evidence="5 6">
    <name type="scientific">Citrus sinensis</name>
    <name type="common">Sweet orange</name>
    <name type="synonym">Citrus aurantium var. sinensis</name>
    <dbReference type="NCBI Taxonomy" id="2711"/>
    <lineage>
        <taxon>Eukaryota</taxon>
        <taxon>Viridiplantae</taxon>
        <taxon>Streptophyta</taxon>
        <taxon>Embryophyta</taxon>
        <taxon>Tracheophyta</taxon>
        <taxon>Spermatophyta</taxon>
        <taxon>Magnoliopsida</taxon>
        <taxon>eudicotyledons</taxon>
        <taxon>Gunneridae</taxon>
        <taxon>Pentapetalae</taxon>
        <taxon>rosids</taxon>
        <taxon>malvids</taxon>
        <taxon>Sapindales</taxon>
        <taxon>Rutaceae</taxon>
        <taxon>Aurantioideae</taxon>
        <taxon>Citrus</taxon>
    </lineage>
</organism>
<dbReference type="InterPro" id="IPR009072">
    <property type="entry name" value="Histone-fold"/>
</dbReference>